<organism evidence="1 2">
    <name type="scientific">Gimesia chilikensis</name>
    <dbReference type="NCBI Taxonomy" id="2605989"/>
    <lineage>
        <taxon>Bacteria</taxon>
        <taxon>Pseudomonadati</taxon>
        <taxon>Planctomycetota</taxon>
        <taxon>Planctomycetia</taxon>
        <taxon>Planctomycetales</taxon>
        <taxon>Planctomycetaceae</taxon>
        <taxon>Gimesia</taxon>
    </lineage>
</organism>
<gene>
    <name evidence="1" type="ORF">V6x_54630</name>
</gene>
<name>A0A517WKD8_9PLAN</name>
<dbReference type="RefSeq" id="WP_145044249.1">
    <property type="nucleotide sequence ID" value="NZ_CP036347.1"/>
</dbReference>
<sequence length="142" mass="15709">MSDMSSLSHEYASTTDFSHHVNQAVLTLKKQYLGGGKGVDANDFADASRLVHGMVRRLLQRLGALVEPSQSQGLTSIPEDVLTRLEEKQSGNMEYFLEDLVKLEESLSESSDLCASEINLLDTICEVADASASATFRKLWRR</sequence>
<dbReference type="AlphaFoldDB" id="A0A517WKD8"/>
<reference evidence="1 2" key="1">
    <citation type="submission" date="2019-02" db="EMBL/GenBank/DDBJ databases">
        <title>Deep-cultivation of Planctomycetes and their phenomic and genomic characterization uncovers novel biology.</title>
        <authorList>
            <person name="Wiegand S."/>
            <person name="Jogler M."/>
            <person name="Boedeker C."/>
            <person name="Pinto D."/>
            <person name="Vollmers J."/>
            <person name="Rivas-Marin E."/>
            <person name="Kohn T."/>
            <person name="Peeters S.H."/>
            <person name="Heuer A."/>
            <person name="Rast P."/>
            <person name="Oberbeckmann S."/>
            <person name="Bunk B."/>
            <person name="Jeske O."/>
            <person name="Meyerdierks A."/>
            <person name="Storesund J.E."/>
            <person name="Kallscheuer N."/>
            <person name="Luecker S."/>
            <person name="Lage O.M."/>
            <person name="Pohl T."/>
            <person name="Merkel B.J."/>
            <person name="Hornburger P."/>
            <person name="Mueller R.-W."/>
            <person name="Bruemmer F."/>
            <person name="Labrenz M."/>
            <person name="Spormann A.M."/>
            <person name="Op den Camp H."/>
            <person name="Overmann J."/>
            <person name="Amann R."/>
            <person name="Jetten M.S.M."/>
            <person name="Mascher T."/>
            <person name="Medema M.H."/>
            <person name="Devos D.P."/>
            <person name="Kaster A.-K."/>
            <person name="Ovreas L."/>
            <person name="Rohde M."/>
            <person name="Galperin M.Y."/>
            <person name="Jogler C."/>
        </authorList>
    </citation>
    <scope>NUCLEOTIDE SEQUENCE [LARGE SCALE GENOMIC DNA]</scope>
    <source>
        <strain evidence="1 2">V6</strain>
    </source>
</reference>
<dbReference type="Proteomes" id="UP000320722">
    <property type="component" value="Chromosome"/>
</dbReference>
<evidence type="ECO:0000313" key="2">
    <source>
        <dbReference type="Proteomes" id="UP000320722"/>
    </source>
</evidence>
<protein>
    <submittedName>
        <fullName evidence="1">Uncharacterized protein</fullName>
    </submittedName>
</protein>
<proteinExistence type="predicted"/>
<dbReference type="EMBL" id="CP036347">
    <property type="protein sequence ID" value="QDU05722.1"/>
    <property type="molecule type" value="Genomic_DNA"/>
</dbReference>
<accession>A0A517WKD8</accession>
<evidence type="ECO:0000313" key="1">
    <source>
        <dbReference type="EMBL" id="QDU05722.1"/>
    </source>
</evidence>